<organism evidence="17 18">
    <name type="scientific">Dorcoceras hygrometricum</name>
    <dbReference type="NCBI Taxonomy" id="472368"/>
    <lineage>
        <taxon>Eukaryota</taxon>
        <taxon>Viridiplantae</taxon>
        <taxon>Streptophyta</taxon>
        <taxon>Embryophyta</taxon>
        <taxon>Tracheophyta</taxon>
        <taxon>Spermatophyta</taxon>
        <taxon>Magnoliopsida</taxon>
        <taxon>eudicotyledons</taxon>
        <taxon>Gunneridae</taxon>
        <taxon>Pentapetalae</taxon>
        <taxon>asterids</taxon>
        <taxon>lamiids</taxon>
        <taxon>Lamiales</taxon>
        <taxon>Gesneriaceae</taxon>
        <taxon>Didymocarpoideae</taxon>
        <taxon>Trichosporeae</taxon>
        <taxon>Loxocarpinae</taxon>
        <taxon>Dorcoceras</taxon>
    </lineage>
</organism>
<proteinExistence type="inferred from homology"/>
<evidence type="ECO:0000259" key="16">
    <source>
        <dbReference type="PROSITE" id="PS50011"/>
    </source>
</evidence>
<gene>
    <name evidence="17" type="ORF">F511_14438</name>
</gene>
<dbReference type="EMBL" id="KQ995242">
    <property type="protein sequence ID" value="KZV47652.1"/>
    <property type="molecule type" value="Genomic_DNA"/>
</dbReference>
<dbReference type="SUPFAM" id="SSF56112">
    <property type="entry name" value="Protein kinase-like (PK-like)"/>
    <property type="match status" value="1"/>
</dbReference>
<dbReference type="Proteomes" id="UP000250235">
    <property type="component" value="Unassembled WGS sequence"/>
</dbReference>
<dbReference type="Gene3D" id="3.10.490.10">
    <property type="entry name" value="Gamma-glutamyl cyclotransferase-like"/>
    <property type="match status" value="1"/>
</dbReference>
<comment type="catalytic activity">
    <reaction evidence="1">
        <text>S-ubiquitinyl-[E2 ubiquitin-conjugating enzyme]-L-cysteine + [acceptor protein]-L-lysine = [E2 ubiquitin-conjugating enzyme]-L-cysteine + N(6)-ubiquitinyl-[acceptor protein]-L-lysine.</text>
        <dbReference type="EC" id="2.3.2.27"/>
    </reaction>
</comment>
<dbReference type="InterPro" id="IPR000719">
    <property type="entry name" value="Prot_kinase_dom"/>
</dbReference>
<accession>A0A2Z7CKN8</accession>
<comment type="subcellular location">
    <subcellularLocation>
        <location evidence="3">Cytoplasm</location>
    </subcellularLocation>
</comment>
<dbReference type="CDD" id="cd06661">
    <property type="entry name" value="GGCT_like"/>
    <property type="match status" value="1"/>
</dbReference>
<dbReference type="PANTHER" id="PTHR45647:SF141">
    <property type="entry name" value="U-BOX DOMAIN-CONTAINING PROTEIN 52-LIKE ISOFORM X1"/>
    <property type="match status" value="1"/>
</dbReference>
<dbReference type="InterPro" id="IPR051348">
    <property type="entry name" value="U-box_ubiquitin_ligases"/>
</dbReference>
<evidence type="ECO:0000256" key="10">
    <source>
        <dbReference type="ARBA" id="ARBA00022786"/>
    </source>
</evidence>
<dbReference type="OrthoDB" id="4062651at2759"/>
<dbReference type="Gene3D" id="1.10.510.10">
    <property type="entry name" value="Transferase(Phosphotransferase) domain 1"/>
    <property type="match status" value="1"/>
</dbReference>
<keyword evidence="11" id="KW-0067">ATP-binding</keyword>
<keyword evidence="10" id="KW-0833">Ubl conjugation pathway</keyword>
<comment type="similarity">
    <text evidence="5">Belongs to the gamma-glutamylcyclotransferase family.</text>
</comment>
<feature type="compositionally biased region" description="Polar residues" evidence="15">
    <location>
        <begin position="65"/>
        <end position="84"/>
    </location>
</feature>
<dbReference type="PROSITE" id="PS50011">
    <property type="entry name" value="PROTEIN_KINASE_DOM"/>
    <property type="match status" value="1"/>
</dbReference>
<feature type="coiled-coil region" evidence="14">
    <location>
        <begin position="386"/>
        <end position="429"/>
    </location>
</feature>
<evidence type="ECO:0000313" key="17">
    <source>
        <dbReference type="EMBL" id="KZV47652.1"/>
    </source>
</evidence>
<evidence type="ECO:0000256" key="15">
    <source>
        <dbReference type="SAM" id="MobiDB-lite"/>
    </source>
</evidence>
<dbReference type="SMART" id="SM00220">
    <property type="entry name" value="S_TKc"/>
    <property type="match status" value="1"/>
</dbReference>
<evidence type="ECO:0000256" key="13">
    <source>
        <dbReference type="ARBA" id="ARBA00023239"/>
    </source>
</evidence>
<dbReference type="CDD" id="cd14066">
    <property type="entry name" value="STKc_IRAK"/>
    <property type="match status" value="1"/>
</dbReference>
<evidence type="ECO:0000256" key="6">
    <source>
        <dbReference type="ARBA" id="ARBA00012483"/>
    </source>
</evidence>
<dbReference type="AlphaFoldDB" id="A0A2Z7CKN8"/>
<dbReference type="InterPro" id="IPR011009">
    <property type="entry name" value="Kinase-like_dom_sf"/>
</dbReference>
<dbReference type="PROSITE" id="PS00108">
    <property type="entry name" value="PROTEIN_KINASE_ST"/>
    <property type="match status" value="1"/>
</dbReference>
<dbReference type="Pfam" id="PF00069">
    <property type="entry name" value="Pkinase"/>
    <property type="match status" value="1"/>
</dbReference>
<dbReference type="InterPro" id="IPR006840">
    <property type="entry name" value="ChaC"/>
</dbReference>
<dbReference type="Pfam" id="PF00582">
    <property type="entry name" value="Usp"/>
    <property type="match status" value="1"/>
</dbReference>
<keyword evidence="13" id="KW-0456">Lyase</keyword>
<keyword evidence="18" id="KW-1185">Reference proteome</keyword>
<dbReference type="GO" id="GO:0006751">
    <property type="term" value="P:glutathione catabolic process"/>
    <property type="evidence" value="ECO:0007669"/>
    <property type="project" value="InterPro"/>
</dbReference>
<evidence type="ECO:0000256" key="2">
    <source>
        <dbReference type="ARBA" id="ARBA00001936"/>
    </source>
</evidence>
<evidence type="ECO:0000313" key="18">
    <source>
        <dbReference type="Proteomes" id="UP000250235"/>
    </source>
</evidence>
<evidence type="ECO:0000256" key="4">
    <source>
        <dbReference type="ARBA" id="ARBA00004906"/>
    </source>
</evidence>
<sequence>MWPPPSPGNNGERVAPMARLVAVAIDRDKGSQIAFKWATDNLVNKGQTIILVHVKLKQNSNEISAQQNMPANRPTPNSNLSNESGEWDAQTKEVFLPFRVFCTRKDIQCFDVVIDDTDVTTAIIEFIKQSAIDVLVLGAAAKGGIFRFKAKDIPGNVLKGVPDFCTVYVIHKGKISSTRAASRPAPSIVSPLHRQILIEANKKSNTTEPTEPSRSSFSGHPRPGSGSSPHAKQRDTSSIKSPFTHRKGPNGKPYELSPPECDISFVGNGRRSIDMLPPYAESLEGSHTPNRLSGFSDVDQSLDSWQLGRRSLDLAASPERTSYASVESGKTYASQTMEEVEAEMRRLKQELKQTMDMYSTACKEALSAQEKAREAKELQRWKMEEQQRLEAARSAEEEAVKVAETEKAKSRAAIEHAEAAKRIAELEAQKRISAEMQAIKESEEKTKVSSSMIQTDYRYRRYSIEDIEAATEFFSKSRKIGEGGYGPVFKCYLDHTPVAVKVLRPDATQGRSQFNQEVEILCCIRHPNMVLLLGACPEYGCLVYEYMHNGSLEDRLFRRGNTPPLSWRQRFRIAAEIGTGLLFLHQTKPEPLVHRDLKPANILLDRNFVSKIADVGLARLVPPSVADTVTQYRMTSAAGTFCYIDPEYQQTGMLGIKSDIYSLGIIFLQILTGKPPMGLSHTVQRAIEKETFLEMLDSSVPDWPKEEALSFAKLAIRCTELRRKDRPDLGKVVLPQLNKLRELAEEDTMADPILGTADRSPVHSQGSMSKVVLLSEVRKMVFWIFGYGSLVWNPGFEYDEKVIGFIRDYRRVFDLACIDHRGTPEHPARTCTLEEHEGAVCWGTAYCVRGGPEKEKEAMAYLERRECEYDKKTLVDFFKDEDSETPFITGVIVFTSTPELSNKYYLGPAPLEDMAKQIATAFGPCGNNRDYLFKLEKALCDIGHEDDSIIELANEVRKVLGMVGVVPKDIKVFGPSLVPHTAATLSPRKIATVA</sequence>
<keyword evidence="9" id="KW-0547">Nucleotide-binding</keyword>
<protein>
    <recommendedName>
        <fullName evidence="6">RING-type E3 ubiquitin transferase</fullName>
        <ecNumber evidence="6">2.3.2.27</ecNumber>
    </recommendedName>
</protein>
<feature type="compositionally biased region" description="Low complexity" evidence="15">
    <location>
        <begin position="212"/>
        <end position="230"/>
    </location>
</feature>
<dbReference type="CDD" id="cd01989">
    <property type="entry name" value="USP_STK_Ubox_N"/>
    <property type="match status" value="1"/>
</dbReference>
<dbReference type="GO" id="GO:0061630">
    <property type="term" value="F:ubiquitin protein ligase activity"/>
    <property type="evidence" value="ECO:0007669"/>
    <property type="project" value="UniProtKB-EC"/>
</dbReference>
<keyword evidence="12 14" id="KW-0175">Coiled coil</keyword>
<keyword evidence="8" id="KW-0808">Transferase</keyword>
<feature type="region of interest" description="Disordered" evidence="15">
    <location>
        <begin position="65"/>
        <end position="85"/>
    </location>
</feature>
<evidence type="ECO:0000256" key="1">
    <source>
        <dbReference type="ARBA" id="ARBA00000900"/>
    </source>
</evidence>
<comment type="cofactor">
    <cofactor evidence="2">
        <name>Mn(2+)</name>
        <dbReference type="ChEBI" id="CHEBI:29035"/>
    </cofactor>
</comment>
<evidence type="ECO:0000256" key="5">
    <source>
        <dbReference type="ARBA" id="ARBA00008861"/>
    </source>
</evidence>
<dbReference type="InterPro" id="IPR008271">
    <property type="entry name" value="Ser/Thr_kinase_AS"/>
</dbReference>
<dbReference type="EC" id="2.3.2.27" evidence="6"/>
<feature type="region of interest" description="Disordered" evidence="15">
    <location>
        <begin position="200"/>
        <end position="269"/>
    </location>
</feature>
<evidence type="ECO:0000256" key="8">
    <source>
        <dbReference type="ARBA" id="ARBA00022679"/>
    </source>
</evidence>
<evidence type="ECO:0000256" key="14">
    <source>
        <dbReference type="SAM" id="Coils"/>
    </source>
</evidence>
<evidence type="ECO:0000256" key="3">
    <source>
        <dbReference type="ARBA" id="ARBA00004496"/>
    </source>
</evidence>
<dbReference type="FunFam" id="3.30.200.20:FF:000162">
    <property type="entry name" value="Adenine nucleotide alpha hydrolase-like domain kinase"/>
    <property type="match status" value="1"/>
</dbReference>
<keyword evidence="7" id="KW-0963">Cytoplasm</keyword>
<dbReference type="SUPFAM" id="SSF52402">
    <property type="entry name" value="Adenine nucleotide alpha hydrolases-like"/>
    <property type="match status" value="1"/>
</dbReference>
<dbReference type="GO" id="GO:0004672">
    <property type="term" value="F:protein kinase activity"/>
    <property type="evidence" value="ECO:0007669"/>
    <property type="project" value="InterPro"/>
</dbReference>
<dbReference type="GO" id="GO:0061928">
    <property type="term" value="F:glutathione specific gamma-glutamylcyclotransferase activity"/>
    <property type="evidence" value="ECO:0007669"/>
    <property type="project" value="InterPro"/>
</dbReference>
<name>A0A2Z7CKN8_9LAMI</name>
<evidence type="ECO:0000256" key="12">
    <source>
        <dbReference type="ARBA" id="ARBA00023054"/>
    </source>
</evidence>
<dbReference type="InterPro" id="IPR014729">
    <property type="entry name" value="Rossmann-like_a/b/a_fold"/>
</dbReference>
<feature type="coiled-coil region" evidence="14">
    <location>
        <begin position="330"/>
        <end position="357"/>
    </location>
</feature>
<dbReference type="GO" id="GO:0005737">
    <property type="term" value="C:cytoplasm"/>
    <property type="evidence" value="ECO:0007669"/>
    <property type="project" value="UniProtKB-SubCell"/>
</dbReference>
<dbReference type="InterPro" id="IPR006016">
    <property type="entry name" value="UspA"/>
</dbReference>
<evidence type="ECO:0000256" key="9">
    <source>
        <dbReference type="ARBA" id="ARBA00022741"/>
    </source>
</evidence>
<dbReference type="FunFam" id="3.10.490.10:FF:000002">
    <property type="entry name" value="Gamma-glutamylcyclotransferase"/>
    <property type="match status" value="1"/>
</dbReference>
<evidence type="ECO:0000256" key="7">
    <source>
        <dbReference type="ARBA" id="ARBA00022490"/>
    </source>
</evidence>
<dbReference type="GO" id="GO:0005524">
    <property type="term" value="F:ATP binding"/>
    <property type="evidence" value="ECO:0007669"/>
    <property type="project" value="UniProtKB-KW"/>
</dbReference>
<dbReference type="PANTHER" id="PTHR45647">
    <property type="entry name" value="OS02G0152300 PROTEIN"/>
    <property type="match status" value="1"/>
</dbReference>
<comment type="pathway">
    <text evidence="4">Protein modification; protein ubiquitination.</text>
</comment>
<evidence type="ECO:0000256" key="11">
    <source>
        <dbReference type="ARBA" id="ARBA00022840"/>
    </source>
</evidence>
<dbReference type="InterPro" id="IPR013024">
    <property type="entry name" value="GGCT-like"/>
</dbReference>
<feature type="domain" description="Protein kinase" evidence="16">
    <location>
        <begin position="474"/>
        <end position="737"/>
    </location>
</feature>
<dbReference type="Gene3D" id="3.40.50.620">
    <property type="entry name" value="HUPs"/>
    <property type="match status" value="1"/>
</dbReference>
<dbReference type="Pfam" id="PF04752">
    <property type="entry name" value="ChaC"/>
    <property type="match status" value="1"/>
</dbReference>
<dbReference type="FunFam" id="1.10.510.10:FF:000498">
    <property type="entry name" value="U-box domain-containing protein 51"/>
    <property type="match status" value="1"/>
</dbReference>
<reference evidence="17 18" key="1">
    <citation type="journal article" date="2015" name="Proc. Natl. Acad. Sci. U.S.A.">
        <title>The resurrection genome of Boea hygrometrica: A blueprint for survival of dehydration.</title>
        <authorList>
            <person name="Xiao L."/>
            <person name="Yang G."/>
            <person name="Zhang L."/>
            <person name="Yang X."/>
            <person name="Zhao S."/>
            <person name="Ji Z."/>
            <person name="Zhou Q."/>
            <person name="Hu M."/>
            <person name="Wang Y."/>
            <person name="Chen M."/>
            <person name="Xu Y."/>
            <person name="Jin H."/>
            <person name="Xiao X."/>
            <person name="Hu G."/>
            <person name="Bao F."/>
            <person name="Hu Y."/>
            <person name="Wan P."/>
            <person name="Li L."/>
            <person name="Deng X."/>
            <person name="Kuang T."/>
            <person name="Xiang C."/>
            <person name="Zhu J.K."/>
            <person name="Oliver M.J."/>
            <person name="He Y."/>
        </authorList>
    </citation>
    <scope>NUCLEOTIDE SEQUENCE [LARGE SCALE GENOMIC DNA]</scope>
    <source>
        <strain evidence="18">cv. XS01</strain>
    </source>
</reference>
<dbReference type="Gene3D" id="3.30.200.20">
    <property type="entry name" value="Phosphorylase Kinase, domain 1"/>
    <property type="match status" value="1"/>
</dbReference>